<evidence type="ECO:0000256" key="7">
    <source>
        <dbReference type="ARBA" id="ARBA00023315"/>
    </source>
</evidence>
<evidence type="ECO:0000256" key="6">
    <source>
        <dbReference type="ARBA" id="ARBA00023136"/>
    </source>
</evidence>
<feature type="transmembrane region" description="Helical" evidence="9">
    <location>
        <begin position="79"/>
        <end position="98"/>
    </location>
</feature>
<feature type="compositionally biased region" description="Polar residues" evidence="8">
    <location>
        <begin position="422"/>
        <end position="432"/>
    </location>
</feature>
<feature type="transmembrane region" description="Helical" evidence="9">
    <location>
        <begin position="262"/>
        <end position="283"/>
    </location>
</feature>
<dbReference type="SUPFAM" id="SSF52266">
    <property type="entry name" value="SGNH hydrolase"/>
    <property type="match status" value="1"/>
</dbReference>
<keyword evidence="4 9" id="KW-0812">Transmembrane</keyword>
<dbReference type="InterPro" id="IPR002656">
    <property type="entry name" value="Acyl_transf_3_dom"/>
</dbReference>
<feature type="transmembrane region" description="Helical" evidence="9">
    <location>
        <begin position="12"/>
        <end position="31"/>
    </location>
</feature>
<evidence type="ECO:0000256" key="1">
    <source>
        <dbReference type="ARBA" id="ARBA00004651"/>
    </source>
</evidence>
<dbReference type="PANTHER" id="PTHR23028:SF53">
    <property type="entry name" value="ACYL_TRANSF_3 DOMAIN-CONTAINING PROTEIN"/>
    <property type="match status" value="1"/>
</dbReference>
<evidence type="ECO:0000256" key="5">
    <source>
        <dbReference type="ARBA" id="ARBA00022989"/>
    </source>
</evidence>
<reference evidence="11 12" key="1">
    <citation type="submission" date="2018-08" db="EMBL/GenBank/DDBJ databases">
        <title>A genome reference for cultivated species of the human gut microbiota.</title>
        <authorList>
            <person name="Zou Y."/>
            <person name="Xue W."/>
            <person name="Luo G."/>
        </authorList>
    </citation>
    <scope>NUCLEOTIDE SEQUENCE [LARGE SCALE GENOMIC DNA]</scope>
    <source>
        <strain evidence="11 12">TF10-9AT</strain>
    </source>
</reference>
<feature type="compositionally biased region" description="Low complexity" evidence="8">
    <location>
        <begin position="440"/>
        <end position="465"/>
    </location>
</feature>
<feature type="transmembrane region" description="Helical" evidence="9">
    <location>
        <begin position="236"/>
        <end position="256"/>
    </location>
</feature>
<keyword evidence="3 11" id="KW-0808">Transferase</keyword>
<dbReference type="GO" id="GO:0005886">
    <property type="term" value="C:plasma membrane"/>
    <property type="evidence" value="ECO:0007669"/>
    <property type="project" value="UniProtKB-SubCell"/>
</dbReference>
<evidence type="ECO:0000256" key="2">
    <source>
        <dbReference type="ARBA" id="ARBA00022475"/>
    </source>
</evidence>
<feature type="transmembrane region" description="Helical" evidence="9">
    <location>
        <begin position="142"/>
        <end position="163"/>
    </location>
</feature>
<evidence type="ECO:0000313" key="11">
    <source>
        <dbReference type="EMBL" id="RGK45867.1"/>
    </source>
</evidence>
<dbReference type="PANTHER" id="PTHR23028">
    <property type="entry name" value="ACETYLTRANSFERASE"/>
    <property type="match status" value="1"/>
</dbReference>
<keyword evidence="2" id="KW-1003">Cell membrane</keyword>
<keyword evidence="5 9" id="KW-1133">Transmembrane helix</keyword>
<evidence type="ECO:0000259" key="10">
    <source>
        <dbReference type="Pfam" id="PF01757"/>
    </source>
</evidence>
<dbReference type="RefSeq" id="WP_117643620.1">
    <property type="nucleotide sequence ID" value="NZ_QSQR01000008.1"/>
</dbReference>
<proteinExistence type="predicted"/>
<dbReference type="GO" id="GO:0016747">
    <property type="term" value="F:acyltransferase activity, transferring groups other than amino-acyl groups"/>
    <property type="evidence" value="ECO:0007669"/>
    <property type="project" value="InterPro"/>
</dbReference>
<keyword evidence="6 9" id="KW-0472">Membrane</keyword>
<feature type="transmembrane region" description="Helical" evidence="9">
    <location>
        <begin position="383"/>
        <end position="401"/>
    </location>
</feature>
<dbReference type="EMBL" id="QSQR01000008">
    <property type="protein sequence ID" value="RGK45867.1"/>
    <property type="molecule type" value="Genomic_DNA"/>
</dbReference>
<evidence type="ECO:0000256" key="8">
    <source>
        <dbReference type="SAM" id="MobiDB-lite"/>
    </source>
</evidence>
<keyword evidence="7" id="KW-0012">Acyltransferase</keyword>
<dbReference type="CDD" id="cd01840">
    <property type="entry name" value="SGNH_hydrolase_yrhL_like"/>
    <property type="match status" value="1"/>
</dbReference>
<accession>A0A8B2YY48</accession>
<evidence type="ECO:0000256" key="4">
    <source>
        <dbReference type="ARBA" id="ARBA00022692"/>
    </source>
</evidence>
<gene>
    <name evidence="11" type="ORF">DXD09_08200</name>
</gene>
<name>A0A8B2YY48_9LACO</name>
<protein>
    <submittedName>
        <fullName evidence="11">Acetyltransferase</fullName>
    </submittedName>
</protein>
<evidence type="ECO:0000313" key="12">
    <source>
        <dbReference type="Proteomes" id="UP000260790"/>
    </source>
</evidence>
<feature type="domain" description="Acyltransferase 3" evidence="10">
    <location>
        <begin position="12"/>
        <end position="345"/>
    </location>
</feature>
<feature type="transmembrane region" description="Helical" evidence="9">
    <location>
        <begin position="37"/>
        <end position="58"/>
    </location>
</feature>
<feature type="transmembrane region" description="Helical" evidence="9">
    <location>
        <begin position="331"/>
        <end position="352"/>
    </location>
</feature>
<evidence type="ECO:0000256" key="9">
    <source>
        <dbReference type="SAM" id="Phobius"/>
    </source>
</evidence>
<dbReference type="AlphaFoldDB" id="A0A8B2YY48"/>
<dbReference type="InterPro" id="IPR036514">
    <property type="entry name" value="SGNH_hydro_sf"/>
</dbReference>
<feature type="region of interest" description="Disordered" evidence="8">
    <location>
        <begin position="422"/>
        <end position="467"/>
    </location>
</feature>
<sequence>MGKRLKKKRYIKGLDGIRAIAVVAVILYHLAPFSFQGGFLGVPIFFVVSGYLITDLLFQEFQQNGTIDVKAFYIRRIKRLYPGLVAMVLSTAAYITMFSRGLAENLKSIIGTNFLYVYNWYQINHHESYFDKFGNQSPFTHLWSLSIEGQFYLLWPIFIFVTIKFFKKKQPIIDTILIMILFSALEMAFMYHVGEDPSRVYYGTDTRMFSILIGAGLAVVWPSTSLKKQLPSKPRLILDGIGLGSFLLLALMFTKMTGENELVYRGGMFFFSLAAMILVAVVVHPGADWGDWLDNSIFRWIGKRSYGIYLYQYPVMVFYESKIQNIASHPVLHGLIEIVIILAISELSYRFLEVPLKKFDYSKTSSVVKEFFKADSSYGWKRVYVAIPLLIFVLAAVGAFMPSSVAASDSKDDGQLESVIKNNQKKASSVNQKADKKTSKSSSSGNSSVSESSNSSSESNNDGKSPIALTESERKRAQGLQITCVGDSVMADASAKMQEIFPNMYVDAKVGRQVSEIVPILQSLNSSGKLAQTVLISEGTNGPYDENTMEKIMQILGKQRKVYWINVFVPTRRWQDQVNQELKDDAKKYGNLTVIDWYSYCKDHPEWFYDDHVHPNPDGLNYFGPFIAHEILK</sequence>
<dbReference type="InterPro" id="IPR050879">
    <property type="entry name" value="Acyltransferase_3"/>
</dbReference>
<dbReference type="GO" id="GO:0009103">
    <property type="term" value="P:lipopolysaccharide biosynthetic process"/>
    <property type="evidence" value="ECO:0007669"/>
    <property type="project" value="TreeGrafter"/>
</dbReference>
<dbReference type="Proteomes" id="UP000260790">
    <property type="component" value="Unassembled WGS sequence"/>
</dbReference>
<dbReference type="Gene3D" id="3.40.50.1110">
    <property type="entry name" value="SGNH hydrolase"/>
    <property type="match status" value="1"/>
</dbReference>
<dbReference type="Pfam" id="PF01757">
    <property type="entry name" value="Acyl_transf_3"/>
    <property type="match status" value="1"/>
</dbReference>
<organism evidence="11 12">
    <name type="scientific">Ligilactobacillus ruminis</name>
    <dbReference type="NCBI Taxonomy" id="1623"/>
    <lineage>
        <taxon>Bacteria</taxon>
        <taxon>Bacillati</taxon>
        <taxon>Bacillota</taxon>
        <taxon>Bacilli</taxon>
        <taxon>Lactobacillales</taxon>
        <taxon>Lactobacillaceae</taxon>
        <taxon>Ligilactobacillus</taxon>
    </lineage>
</organism>
<comment type="subcellular location">
    <subcellularLocation>
        <location evidence="1">Cell membrane</location>
        <topology evidence="1">Multi-pass membrane protein</topology>
    </subcellularLocation>
</comment>
<feature type="transmembrane region" description="Helical" evidence="9">
    <location>
        <begin position="206"/>
        <end position="224"/>
    </location>
</feature>
<evidence type="ECO:0000256" key="3">
    <source>
        <dbReference type="ARBA" id="ARBA00022679"/>
    </source>
</evidence>
<comment type="caution">
    <text evidence="11">The sequence shown here is derived from an EMBL/GenBank/DDBJ whole genome shotgun (WGS) entry which is preliminary data.</text>
</comment>